<feature type="transmembrane region" description="Helical" evidence="5">
    <location>
        <begin position="57"/>
        <end position="79"/>
    </location>
</feature>
<keyword evidence="4 5" id="KW-0472">Membrane</keyword>
<sequence>MELLDQDPLLPKKSTDLELGSTEESVRYGSVSSIRTAELAELNLGFDHHEVPQGRHLGIFSTIVLFVSRIVGSGIFATPSSIFVGCGGSSVLFFGVWCFAALMAFAGLYLFLEFGSLIPRSGGRKNFLEAVYTKPDKMMSVTFTTFTVLMGMAVSNAIVFGKYVLYGLGYDENFVNQNSKACNYIGAALVIAIAGVHGTSVKGGVYIQNLLGALKLFFSLVISCTGVYAMCFFRRNDNEAQILSGSWQAAFQTHDQVTVSSITTAFIQAFFCFAGWDNVHSVASEIKNPVRTLKIAGPLSLGISLLCYLSLNVAYLRVFTYDEFKAAGPLAGSILFTRLLGPNLGRKLITFGIALSAGSNLFVVVYSVSRMNQECFREGFLPFSRFMASNKPWGAPLPSLTLCAFITSLWLVLLPSSGGAYSYLVAMEGYANQIIILLVAVGLFIYRRKNSDKKAEIRASSAGVVALIILSTYLLIGPFIGSQNEAAVRHLPPYPVTALLLICSCLSFWFVKFVVLPKLLGYSLKREVDILDDGLVMMSWHKVF</sequence>
<dbReference type="Pfam" id="PF13520">
    <property type="entry name" value="AA_permease_2"/>
    <property type="match status" value="1"/>
</dbReference>
<feature type="transmembrane region" description="Helical" evidence="5">
    <location>
        <begin position="138"/>
        <end position="160"/>
    </location>
</feature>
<dbReference type="PANTHER" id="PTHR11785:SF382">
    <property type="entry name" value="LOW-AFFINITY METHIONINE PERMEASE"/>
    <property type="match status" value="1"/>
</dbReference>
<feature type="transmembrane region" description="Helical" evidence="5">
    <location>
        <begin position="295"/>
        <end position="315"/>
    </location>
</feature>
<feature type="transmembrane region" description="Helical" evidence="5">
    <location>
        <begin position="91"/>
        <end position="112"/>
    </location>
</feature>
<evidence type="ECO:0000313" key="7">
    <source>
        <dbReference type="Proteomes" id="UP000189911"/>
    </source>
</evidence>
<dbReference type="InterPro" id="IPR002293">
    <property type="entry name" value="AA/rel_permease1"/>
</dbReference>
<organism evidence="6 7">
    <name type="scientific">Lachancea nothofagi CBS 11611</name>
    <dbReference type="NCBI Taxonomy" id="1266666"/>
    <lineage>
        <taxon>Eukaryota</taxon>
        <taxon>Fungi</taxon>
        <taxon>Dikarya</taxon>
        <taxon>Ascomycota</taxon>
        <taxon>Saccharomycotina</taxon>
        <taxon>Saccharomycetes</taxon>
        <taxon>Saccharomycetales</taxon>
        <taxon>Saccharomycetaceae</taxon>
        <taxon>Lachancea</taxon>
    </lineage>
</organism>
<evidence type="ECO:0000256" key="2">
    <source>
        <dbReference type="ARBA" id="ARBA00022692"/>
    </source>
</evidence>
<evidence type="ECO:0000256" key="5">
    <source>
        <dbReference type="SAM" id="Phobius"/>
    </source>
</evidence>
<evidence type="ECO:0000256" key="1">
    <source>
        <dbReference type="ARBA" id="ARBA00004141"/>
    </source>
</evidence>
<feature type="transmembrane region" description="Helical" evidence="5">
    <location>
        <begin position="181"/>
        <end position="198"/>
    </location>
</feature>
<evidence type="ECO:0000313" key="6">
    <source>
        <dbReference type="EMBL" id="SCV05083.1"/>
    </source>
</evidence>
<evidence type="ECO:0000256" key="4">
    <source>
        <dbReference type="ARBA" id="ARBA00023136"/>
    </source>
</evidence>
<keyword evidence="3 5" id="KW-1133">Transmembrane helix</keyword>
<dbReference type="InterPro" id="IPR050598">
    <property type="entry name" value="AminoAcid_Transporter"/>
</dbReference>
<feature type="transmembrane region" description="Helical" evidence="5">
    <location>
        <begin position="210"/>
        <end position="233"/>
    </location>
</feature>
<name>A0A1G4KKQ7_9SACH</name>
<feature type="transmembrane region" description="Helical" evidence="5">
    <location>
        <begin position="457"/>
        <end position="476"/>
    </location>
</feature>
<dbReference type="AlphaFoldDB" id="A0A1G4KKQ7"/>
<dbReference type="GO" id="GO:0015179">
    <property type="term" value="F:L-amino acid transmembrane transporter activity"/>
    <property type="evidence" value="ECO:0007669"/>
    <property type="project" value="TreeGrafter"/>
</dbReference>
<feature type="transmembrane region" description="Helical" evidence="5">
    <location>
        <begin position="496"/>
        <end position="516"/>
    </location>
</feature>
<dbReference type="EMBL" id="LT598453">
    <property type="protein sequence ID" value="SCV05083.1"/>
    <property type="molecule type" value="Genomic_DNA"/>
</dbReference>
<feature type="transmembrane region" description="Helical" evidence="5">
    <location>
        <begin position="420"/>
        <end position="445"/>
    </location>
</feature>
<gene>
    <name evidence="6" type="ORF">LANO_0G18096G</name>
</gene>
<feature type="transmembrane region" description="Helical" evidence="5">
    <location>
        <begin position="348"/>
        <end position="368"/>
    </location>
</feature>
<keyword evidence="2 5" id="KW-0812">Transmembrane</keyword>
<evidence type="ECO:0000256" key="3">
    <source>
        <dbReference type="ARBA" id="ARBA00022989"/>
    </source>
</evidence>
<dbReference type="Gene3D" id="1.20.1740.10">
    <property type="entry name" value="Amino acid/polyamine transporter I"/>
    <property type="match status" value="1"/>
</dbReference>
<keyword evidence="7" id="KW-1185">Reference proteome</keyword>
<dbReference type="OrthoDB" id="5982228at2759"/>
<dbReference type="Proteomes" id="UP000189911">
    <property type="component" value="Chromosome G"/>
</dbReference>
<comment type="subcellular location">
    <subcellularLocation>
        <location evidence="1">Membrane</location>
        <topology evidence="1">Multi-pass membrane protein</topology>
    </subcellularLocation>
</comment>
<dbReference type="GO" id="GO:0016020">
    <property type="term" value="C:membrane"/>
    <property type="evidence" value="ECO:0007669"/>
    <property type="project" value="UniProtKB-SubCell"/>
</dbReference>
<protein>
    <submittedName>
        <fullName evidence="6">LANO_0G18096g1_1</fullName>
    </submittedName>
</protein>
<dbReference type="PANTHER" id="PTHR11785">
    <property type="entry name" value="AMINO ACID TRANSPORTER"/>
    <property type="match status" value="1"/>
</dbReference>
<feature type="transmembrane region" description="Helical" evidence="5">
    <location>
        <begin position="393"/>
        <end position="414"/>
    </location>
</feature>
<proteinExistence type="predicted"/>
<accession>A0A1G4KKQ7</accession>
<dbReference type="PIRSF" id="PIRSF006060">
    <property type="entry name" value="AA_transporter"/>
    <property type="match status" value="1"/>
</dbReference>
<reference evidence="7" key="1">
    <citation type="submission" date="2016-03" db="EMBL/GenBank/DDBJ databases">
        <authorList>
            <person name="Devillers Hugo."/>
        </authorList>
    </citation>
    <scope>NUCLEOTIDE SEQUENCE [LARGE SCALE GENOMIC DNA]</scope>
</reference>